<keyword evidence="1 6" id="KW-0808">Transferase</keyword>
<dbReference type="RefSeq" id="WP_095660174.1">
    <property type="nucleotide sequence ID" value="NZ_BAAAKB010000030.1"/>
</dbReference>
<feature type="domain" description="4'-phosphopantetheinyl transferase N-terminal" evidence="5">
    <location>
        <begin position="34"/>
        <end position="101"/>
    </location>
</feature>
<dbReference type="GO" id="GO:0009366">
    <property type="term" value="C:enterobactin synthetase complex"/>
    <property type="evidence" value="ECO:0007669"/>
    <property type="project" value="InterPro"/>
</dbReference>
<gene>
    <name evidence="6" type="primary">npt</name>
    <name evidence="6" type="ORF">CGLAU_07700</name>
</gene>
<feature type="binding site" evidence="2">
    <location>
        <position position="170"/>
    </location>
    <ligand>
        <name>CoA</name>
        <dbReference type="ChEBI" id="CHEBI:57287"/>
    </ligand>
</feature>
<evidence type="ECO:0000259" key="5">
    <source>
        <dbReference type="Pfam" id="PF17837"/>
    </source>
</evidence>
<dbReference type="EMBL" id="CP019688">
    <property type="protein sequence ID" value="AQQ15495.1"/>
    <property type="molecule type" value="Genomic_DNA"/>
</dbReference>
<evidence type="ECO:0000313" key="7">
    <source>
        <dbReference type="Proteomes" id="UP000217209"/>
    </source>
</evidence>
<dbReference type="OrthoDB" id="8210607at2"/>
<dbReference type="Pfam" id="PF17837">
    <property type="entry name" value="4PPT_N"/>
    <property type="match status" value="1"/>
</dbReference>
<reference evidence="6 7" key="1">
    <citation type="submission" date="2016-12" db="EMBL/GenBank/DDBJ databases">
        <authorList>
            <person name="Song W.-J."/>
            <person name="Kurnit D.M."/>
        </authorList>
    </citation>
    <scope>NUCLEOTIDE SEQUENCE [LARGE SCALE GENOMIC DNA]</scope>
    <source>
        <strain evidence="6 7">DSM 30827</strain>
    </source>
</reference>
<dbReference type="PANTHER" id="PTHR38096">
    <property type="entry name" value="ENTEROBACTIN SYNTHASE COMPONENT D"/>
    <property type="match status" value="1"/>
</dbReference>
<dbReference type="EC" id="2.7.8.7" evidence="6"/>
<dbReference type="GO" id="GO:0009239">
    <property type="term" value="P:enterobactin biosynthetic process"/>
    <property type="evidence" value="ECO:0007669"/>
    <property type="project" value="InterPro"/>
</dbReference>
<feature type="binding site" evidence="2">
    <location>
        <position position="112"/>
    </location>
    <ligand>
        <name>CoA</name>
        <dbReference type="ChEBI" id="CHEBI:57287"/>
    </ligand>
</feature>
<dbReference type="GO" id="GO:0000287">
    <property type="term" value="F:magnesium ion binding"/>
    <property type="evidence" value="ECO:0007669"/>
    <property type="project" value="InterPro"/>
</dbReference>
<feature type="domain" description="4'-phosphopantetheinyl transferase" evidence="4">
    <location>
        <begin position="109"/>
        <end position="212"/>
    </location>
</feature>
<feature type="binding site" evidence="3">
    <location>
        <position position="112"/>
    </location>
    <ligand>
        <name>Mg(2+)</name>
        <dbReference type="ChEBI" id="CHEBI:18420"/>
    </ligand>
</feature>
<protein>
    <submittedName>
        <fullName evidence="6">4'-phosphopantetheinyl transferase Npt</fullName>
        <ecNumber evidence="6">2.7.8.7</ecNumber>
    </submittedName>
</protein>
<feature type="binding site" evidence="3">
    <location>
        <position position="113"/>
    </location>
    <ligand>
        <name>Mg(2+)</name>
        <dbReference type="ChEBI" id="CHEBI:18420"/>
    </ligand>
</feature>
<dbReference type="InterPro" id="IPR041354">
    <property type="entry name" value="4PPT_N"/>
</dbReference>
<comment type="cofactor">
    <cofactor evidence="3">
        <name>Mg(2+)</name>
        <dbReference type="ChEBI" id="CHEBI:18420"/>
    </cofactor>
</comment>
<organism evidence="6 7">
    <name type="scientific">Corynebacterium glaucum</name>
    <dbReference type="NCBI Taxonomy" id="187491"/>
    <lineage>
        <taxon>Bacteria</taxon>
        <taxon>Bacillati</taxon>
        <taxon>Actinomycetota</taxon>
        <taxon>Actinomycetes</taxon>
        <taxon>Mycobacteriales</taxon>
        <taxon>Corynebacteriaceae</taxon>
        <taxon>Corynebacterium</taxon>
    </lineage>
</organism>
<evidence type="ECO:0000256" key="1">
    <source>
        <dbReference type="ARBA" id="ARBA00022679"/>
    </source>
</evidence>
<proteinExistence type="predicted"/>
<evidence type="ECO:0000313" key="6">
    <source>
        <dbReference type="EMBL" id="AQQ15495.1"/>
    </source>
</evidence>
<dbReference type="SUPFAM" id="SSF56214">
    <property type="entry name" value="4'-phosphopantetheinyl transferase"/>
    <property type="match status" value="1"/>
</dbReference>
<feature type="binding site" evidence="2">
    <location>
        <begin position="90"/>
        <end position="91"/>
    </location>
    <ligand>
        <name>CoA</name>
        <dbReference type="ChEBI" id="CHEBI:57287"/>
    </ligand>
</feature>
<sequence>MQDLSLFPEAARVVYLRNDDAQDLTNYRDLLPSERAQVSEARDIRKGEFGDARWCAHQALKELGLTTTEAILRGERGMPLWPKGFTGSLTHTDGLRAAVAAPTRTVRSMGLDAEPAKPLPDGVLRQIARENELTMVYQMQQDGHEWADRLLFCAKEATYKCWFPLTRRWLGFDEAEIEIRTDGTFTSQLLARPTPAPYFEGRWVVRGGYVIASAFLE</sequence>
<dbReference type="Proteomes" id="UP000217209">
    <property type="component" value="Chromosome"/>
</dbReference>
<evidence type="ECO:0000259" key="4">
    <source>
        <dbReference type="Pfam" id="PF01648"/>
    </source>
</evidence>
<feature type="binding site" evidence="2">
    <location>
        <position position="156"/>
    </location>
    <ligand>
        <name>CoA</name>
        <dbReference type="ChEBI" id="CHEBI:57287"/>
    </ligand>
</feature>
<dbReference type="InterPro" id="IPR037143">
    <property type="entry name" value="4-PPantetheinyl_Trfase_dom_sf"/>
</dbReference>
<evidence type="ECO:0000256" key="3">
    <source>
        <dbReference type="PIRSR" id="PIRSR603542-2"/>
    </source>
</evidence>
<feature type="binding site" evidence="2">
    <location>
        <position position="53"/>
    </location>
    <ligand>
        <name>CoA</name>
        <dbReference type="ChEBI" id="CHEBI:57287"/>
    </ligand>
</feature>
<feature type="binding site" evidence="3">
    <location>
        <position position="114"/>
    </location>
    <ligand>
        <name>Mg(2+)</name>
        <dbReference type="ChEBI" id="CHEBI:18420"/>
    </ligand>
</feature>
<dbReference type="AlphaFoldDB" id="A0A1Q2HXC0"/>
<feature type="binding site" evidence="2">
    <location>
        <position position="160"/>
    </location>
    <ligand>
        <name>CoA</name>
        <dbReference type="ChEBI" id="CHEBI:57287"/>
    </ligand>
</feature>
<dbReference type="Gene3D" id="3.90.470.20">
    <property type="entry name" value="4'-phosphopantetheinyl transferase domain"/>
    <property type="match status" value="1"/>
</dbReference>
<dbReference type="GO" id="GO:0005886">
    <property type="term" value="C:plasma membrane"/>
    <property type="evidence" value="ECO:0007669"/>
    <property type="project" value="TreeGrafter"/>
</dbReference>
<name>A0A1Q2HXC0_9CORY</name>
<keyword evidence="7" id="KW-1185">Reference proteome</keyword>
<dbReference type="GO" id="GO:0008897">
    <property type="term" value="F:holo-[acyl-carrier-protein] synthase activity"/>
    <property type="evidence" value="ECO:0007669"/>
    <property type="project" value="UniProtKB-EC"/>
</dbReference>
<feature type="binding site" evidence="2">
    <location>
        <position position="45"/>
    </location>
    <ligand>
        <name>CoA</name>
        <dbReference type="ChEBI" id="CHEBI:57287"/>
    </ligand>
</feature>
<dbReference type="PANTHER" id="PTHR38096:SF1">
    <property type="entry name" value="ENTEROBACTIN SYNTHASE COMPONENT D"/>
    <property type="match status" value="1"/>
</dbReference>
<evidence type="ECO:0000256" key="2">
    <source>
        <dbReference type="PIRSR" id="PIRSR603542-1"/>
    </source>
</evidence>
<dbReference type="InterPro" id="IPR003542">
    <property type="entry name" value="Enbac_synth_compD-like"/>
</dbReference>
<keyword evidence="3" id="KW-0479">Metal-binding</keyword>
<dbReference type="Pfam" id="PF01648">
    <property type="entry name" value="ACPS"/>
    <property type="match status" value="1"/>
</dbReference>
<accession>A0A1Q2HXC0</accession>
<dbReference type="PRINTS" id="PR01399">
    <property type="entry name" value="ENTSNTHTASED"/>
</dbReference>
<keyword evidence="3" id="KW-0460">Magnesium</keyword>
<dbReference type="InterPro" id="IPR008278">
    <property type="entry name" value="4-PPantetheinyl_Trfase_dom"/>
</dbReference>
<dbReference type="KEGG" id="cgv:CGLAU_07700"/>